<gene>
    <name evidence="3" type="ORF">ACFSJH_07985</name>
</gene>
<sequence>MRNIIHNKKATIAVISFLTIIIAVGISFLSNPVKSQGAITNDKEKLWLHRTSYMGDNNKVSTLSNTLQYPQPFQYDHIQLQTTNLPYRLTIFLKSDPTVESYGQPQLTDQRTTIQPHFDRAALLLFSLIENVDEISFQLPHLSQEQSLLFKRTDAQQMFDRPLYKMTATKKDFDQFFKKLQTTKQWNIDGKLVGEYLLEANDYDTIPANKSAKLRSSHSTHKGNSIETTVVLNNAEHTDVTIKTPEIFKPYILDFQTSKEKLTPHSTEYTFTITISDKLLAENDLDKAFVEFALVQRFNELEGSIFSSIDEFDRSDFDVISK</sequence>
<comment type="caution">
    <text evidence="3">The sequence shown here is derived from an EMBL/GenBank/DDBJ whole genome shotgun (WGS) entry which is preliminary data.</text>
</comment>
<accession>A0ABW4YJ65</accession>
<proteinExistence type="predicted"/>
<keyword evidence="4" id="KW-1185">Reference proteome</keyword>
<dbReference type="RefSeq" id="WP_377771053.1">
    <property type="nucleotide sequence ID" value="NZ_JBHUHO010000024.1"/>
</dbReference>
<organism evidence="3 4">
    <name type="scientific">Paenibacillus yanchengensis</name>
    <dbReference type="NCBI Taxonomy" id="2035833"/>
    <lineage>
        <taxon>Bacteria</taxon>
        <taxon>Bacillati</taxon>
        <taxon>Bacillota</taxon>
        <taxon>Bacilli</taxon>
        <taxon>Bacillales</taxon>
        <taxon>Paenibacillaceae</taxon>
        <taxon>Paenibacillus</taxon>
    </lineage>
</organism>
<dbReference type="Pfam" id="PF16107">
    <property type="entry name" value="DUF4825"/>
    <property type="match status" value="1"/>
</dbReference>
<dbReference type="InterPro" id="IPR032250">
    <property type="entry name" value="DUF4825"/>
</dbReference>
<evidence type="ECO:0000259" key="2">
    <source>
        <dbReference type="Pfam" id="PF16107"/>
    </source>
</evidence>
<keyword evidence="1" id="KW-1133">Transmembrane helix</keyword>
<name>A0ABW4YJ65_9BACL</name>
<reference evidence="4" key="1">
    <citation type="journal article" date="2019" name="Int. J. Syst. Evol. Microbiol.">
        <title>The Global Catalogue of Microorganisms (GCM) 10K type strain sequencing project: providing services to taxonomists for standard genome sequencing and annotation.</title>
        <authorList>
            <consortium name="The Broad Institute Genomics Platform"/>
            <consortium name="The Broad Institute Genome Sequencing Center for Infectious Disease"/>
            <person name="Wu L."/>
            <person name="Ma J."/>
        </authorList>
    </citation>
    <scope>NUCLEOTIDE SEQUENCE [LARGE SCALE GENOMIC DNA]</scope>
    <source>
        <strain evidence="4">GH52</strain>
    </source>
</reference>
<keyword evidence="1" id="KW-0812">Transmembrane</keyword>
<dbReference type="Proteomes" id="UP001597362">
    <property type="component" value="Unassembled WGS sequence"/>
</dbReference>
<dbReference type="EMBL" id="JBHUHO010000024">
    <property type="protein sequence ID" value="MFD2115665.1"/>
    <property type="molecule type" value="Genomic_DNA"/>
</dbReference>
<evidence type="ECO:0000256" key="1">
    <source>
        <dbReference type="SAM" id="Phobius"/>
    </source>
</evidence>
<feature type="transmembrane region" description="Helical" evidence="1">
    <location>
        <begin position="12"/>
        <end position="30"/>
    </location>
</feature>
<feature type="domain" description="DUF4825" evidence="2">
    <location>
        <begin position="49"/>
        <end position="141"/>
    </location>
</feature>
<evidence type="ECO:0000313" key="4">
    <source>
        <dbReference type="Proteomes" id="UP001597362"/>
    </source>
</evidence>
<keyword evidence="1" id="KW-0472">Membrane</keyword>
<evidence type="ECO:0000313" key="3">
    <source>
        <dbReference type="EMBL" id="MFD2115665.1"/>
    </source>
</evidence>
<protein>
    <submittedName>
        <fullName evidence="3">DUF4825 domain-containing protein</fullName>
    </submittedName>
</protein>